<dbReference type="PANTHER" id="PTHR11070:SF3">
    <property type="entry name" value="DNA 3'-5' HELICASE"/>
    <property type="match status" value="1"/>
</dbReference>
<proteinExistence type="inferred from homology"/>
<feature type="domain" description="UvrD-like helicase C-terminal" evidence="12">
    <location>
        <begin position="309"/>
        <end position="572"/>
    </location>
</feature>
<dbReference type="InterPro" id="IPR027417">
    <property type="entry name" value="P-loop_NTPase"/>
</dbReference>
<dbReference type="PANTHER" id="PTHR11070">
    <property type="entry name" value="UVRD / RECB / PCRA DNA HELICASE FAMILY MEMBER"/>
    <property type="match status" value="1"/>
</dbReference>
<keyword evidence="6" id="KW-0413">Isomerase</keyword>
<feature type="binding site" evidence="10">
    <location>
        <begin position="35"/>
        <end position="42"/>
    </location>
    <ligand>
        <name>ATP</name>
        <dbReference type="ChEBI" id="CHEBI:30616"/>
    </ligand>
</feature>
<feature type="domain" description="UvrD-like helicase ATP-binding" evidence="11">
    <location>
        <begin position="14"/>
        <end position="308"/>
    </location>
</feature>
<dbReference type="GO" id="GO:0000725">
    <property type="term" value="P:recombinational repair"/>
    <property type="evidence" value="ECO:0007669"/>
    <property type="project" value="TreeGrafter"/>
</dbReference>
<dbReference type="InterPro" id="IPR013986">
    <property type="entry name" value="DExx_box_DNA_helicase_dom_sf"/>
</dbReference>
<keyword evidence="2 10" id="KW-0547">Nucleotide-binding</keyword>
<evidence type="ECO:0000256" key="2">
    <source>
        <dbReference type="ARBA" id="ARBA00022741"/>
    </source>
</evidence>
<evidence type="ECO:0000259" key="11">
    <source>
        <dbReference type="PROSITE" id="PS51198"/>
    </source>
</evidence>
<evidence type="ECO:0000313" key="14">
    <source>
        <dbReference type="Proteomes" id="UP000279760"/>
    </source>
</evidence>
<comment type="catalytic activity">
    <reaction evidence="9">
        <text>ATP + H2O = ADP + phosphate + H(+)</text>
        <dbReference type="Rhea" id="RHEA:13065"/>
        <dbReference type="ChEBI" id="CHEBI:15377"/>
        <dbReference type="ChEBI" id="CHEBI:15378"/>
        <dbReference type="ChEBI" id="CHEBI:30616"/>
        <dbReference type="ChEBI" id="CHEBI:43474"/>
        <dbReference type="ChEBI" id="CHEBI:456216"/>
        <dbReference type="EC" id="5.6.2.4"/>
    </reaction>
</comment>
<keyword evidence="4 10" id="KW-0347">Helicase</keyword>
<dbReference type="Gene3D" id="1.10.10.160">
    <property type="match status" value="1"/>
</dbReference>
<dbReference type="InterPro" id="IPR014016">
    <property type="entry name" value="UvrD-like_ATP-bd"/>
</dbReference>
<dbReference type="GO" id="GO:0043138">
    <property type="term" value="F:3'-5' DNA helicase activity"/>
    <property type="evidence" value="ECO:0007669"/>
    <property type="project" value="UniProtKB-EC"/>
</dbReference>
<dbReference type="Pfam" id="PF13361">
    <property type="entry name" value="UvrD_C"/>
    <property type="match status" value="1"/>
</dbReference>
<evidence type="ECO:0000313" key="13">
    <source>
        <dbReference type="EMBL" id="AYV23233.1"/>
    </source>
</evidence>
<evidence type="ECO:0000256" key="7">
    <source>
        <dbReference type="ARBA" id="ARBA00034617"/>
    </source>
</evidence>
<evidence type="ECO:0000259" key="12">
    <source>
        <dbReference type="PROSITE" id="PS51217"/>
    </source>
</evidence>
<dbReference type="GO" id="GO:0003677">
    <property type="term" value="F:DNA binding"/>
    <property type="evidence" value="ECO:0007669"/>
    <property type="project" value="InterPro"/>
</dbReference>
<evidence type="ECO:0000256" key="8">
    <source>
        <dbReference type="ARBA" id="ARBA00034808"/>
    </source>
</evidence>
<dbReference type="GO" id="GO:0005524">
    <property type="term" value="F:ATP binding"/>
    <property type="evidence" value="ECO:0007669"/>
    <property type="project" value="UniProtKB-UniRule"/>
</dbReference>
<dbReference type="Pfam" id="PF00580">
    <property type="entry name" value="UvrD-helicase"/>
    <property type="match status" value="1"/>
</dbReference>
<reference evidence="13 14" key="1">
    <citation type="submission" date="2018-11" db="EMBL/GenBank/DDBJ databases">
        <title>Complete Genome Sequence of Vbrio mediterranei 117-T6: a Potential Pathogen Bacteria Isolated from the Conchocelis of Pyropia.</title>
        <authorList>
            <person name="Liu Q."/>
        </authorList>
    </citation>
    <scope>NUCLEOTIDE SEQUENCE [LARGE SCALE GENOMIC DNA]</scope>
    <source>
        <strain evidence="13 14">117-T6</strain>
    </source>
</reference>
<evidence type="ECO:0000256" key="10">
    <source>
        <dbReference type="PROSITE-ProRule" id="PRU00560"/>
    </source>
</evidence>
<dbReference type="CDD" id="cd17932">
    <property type="entry name" value="DEXQc_UvrD"/>
    <property type="match status" value="1"/>
</dbReference>
<comment type="similarity">
    <text evidence="1">Belongs to the helicase family. UvrD subfamily.</text>
</comment>
<evidence type="ECO:0000256" key="5">
    <source>
        <dbReference type="ARBA" id="ARBA00022840"/>
    </source>
</evidence>
<evidence type="ECO:0000256" key="3">
    <source>
        <dbReference type="ARBA" id="ARBA00022801"/>
    </source>
</evidence>
<dbReference type="GO" id="GO:0016887">
    <property type="term" value="F:ATP hydrolysis activity"/>
    <property type="evidence" value="ECO:0007669"/>
    <property type="project" value="RHEA"/>
</dbReference>
<evidence type="ECO:0000256" key="1">
    <source>
        <dbReference type="ARBA" id="ARBA00009922"/>
    </source>
</evidence>
<dbReference type="AlphaFoldDB" id="A0A3G4VEH8"/>
<dbReference type="Proteomes" id="UP000279760">
    <property type="component" value="Chromosome 2"/>
</dbReference>
<dbReference type="InterPro" id="IPR014017">
    <property type="entry name" value="DNA_helicase_UvrD-like_C"/>
</dbReference>
<sequence>MAQPITLNHQQQLAVDFGMPKSGNTSNHSPLLIIAGAGTGKTNTLAHKTAQLLVQGVPPEKILLVTFARRASAELASRANRIAEQQLNEQRKQYHPVKLDWMGTFHSIAARLLREHAALIGLESDFTIMDRNDAADMLDVLRFELGFTNTDRRFPKKKTCLEIYSRCVNSQTAVEEVVAQYFPNCAEWSSELKILFAQYAEQKAEQFCLDYDDLLLYCFHMAQVPEIANKVRAQFDFILVDEYQDTNLLQAGMLKAFFPDGRGLTVVGDDAQSIYGFRAASVDNILEFPQQFSPPAKVITLTTNYRSHQGILDLSNQLLNEGQEGYKVELHSERKQGPKPQLVTVEDDAKQAEYIVESILRAREEGIELKRQAVLFRSSYHSDRLELELTRRDIPYVKHGGLKFLEAAHVKDLLSILRWADNPKHTISAFRVLKLLAGIGPKTANNIIEHLKAHQYQFSALSDCKVPMSARVEFKTLVESLLTINSNAVPWAEQLSLLATLYSPLLELNYDDHFVRWGDVEQLVMISGQYSTRERFLTELTLDPPQSTGDLASNPKIDDDFLILSTVHSAKGQEWQNVYVLNVADGNFPNEYAVGDKRALEEERRLLYVAMTRAKQELHLMQPMKYWVPEQQSWGDKHVYGGKSRFMTDSLCEHLNRVHYPKIAPDAQDKKIAAKAITDIRKTVLGMWKD</sequence>
<evidence type="ECO:0000256" key="6">
    <source>
        <dbReference type="ARBA" id="ARBA00023235"/>
    </source>
</evidence>
<name>A0A3G4VEH8_9VIBR</name>
<dbReference type="EC" id="5.6.2.4" evidence="8"/>
<comment type="catalytic activity">
    <reaction evidence="7">
        <text>Couples ATP hydrolysis with the unwinding of duplex DNA by translocating in the 3'-5' direction.</text>
        <dbReference type="EC" id="5.6.2.4"/>
    </reaction>
</comment>
<dbReference type="PROSITE" id="PS51217">
    <property type="entry name" value="UVRD_HELICASE_CTER"/>
    <property type="match status" value="1"/>
</dbReference>
<dbReference type="EMBL" id="CP033578">
    <property type="protein sequence ID" value="AYV23233.1"/>
    <property type="molecule type" value="Genomic_DNA"/>
</dbReference>
<dbReference type="RefSeq" id="WP_124941312.1">
    <property type="nucleotide sequence ID" value="NZ_CP033578.1"/>
</dbReference>
<dbReference type="SUPFAM" id="SSF52540">
    <property type="entry name" value="P-loop containing nucleoside triphosphate hydrolases"/>
    <property type="match status" value="1"/>
</dbReference>
<accession>A0A3G4VEH8</accession>
<dbReference type="PROSITE" id="PS51198">
    <property type="entry name" value="UVRD_HELICASE_ATP_BIND"/>
    <property type="match status" value="1"/>
</dbReference>
<gene>
    <name evidence="13" type="ORF">ECB94_18175</name>
</gene>
<keyword evidence="3 10" id="KW-0378">Hydrolase</keyword>
<dbReference type="Gene3D" id="3.40.50.300">
    <property type="entry name" value="P-loop containing nucleotide triphosphate hydrolases"/>
    <property type="match status" value="2"/>
</dbReference>
<organism evidence="13 14">
    <name type="scientific">Vibrio mediterranei</name>
    <dbReference type="NCBI Taxonomy" id="689"/>
    <lineage>
        <taxon>Bacteria</taxon>
        <taxon>Pseudomonadati</taxon>
        <taxon>Pseudomonadota</taxon>
        <taxon>Gammaproteobacteria</taxon>
        <taxon>Vibrionales</taxon>
        <taxon>Vibrionaceae</taxon>
        <taxon>Vibrio</taxon>
    </lineage>
</organism>
<dbReference type="Gene3D" id="1.10.486.10">
    <property type="entry name" value="PCRA, domain 4"/>
    <property type="match status" value="1"/>
</dbReference>
<protein>
    <recommendedName>
        <fullName evidence="8">DNA 3'-5' helicase</fullName>
        <ecNumber evidence="8">5.6.2.4</ecNumber>
    </recommendedName>
</protein>
<evidence type="ECO:0000256" key="9">
    <source>
        <dbReference type="ARBA" id="ARBA00048988"/>
    </source>
</evidence>
<dbReference type="GO" id="GO:0005829">
    <property type="term" value="C:cytosol"/>
    <property type="evidence" value="ECO:0007669"/>
    <property type="project" value="TreeGrafter"/>
</dbReference>
<evidence type="ECO:0000256" key="4">
    <source>
        <dbReference type="ARBA" id="ARBA00022806"/>
    </source>
</evidence>
<keyword evidence="5 10" id="KW-0067">ATP-binding</keyword>
<dbReference type="InterPro" id="IPR000212">
    <property type="entry name" value="DNA_helicase_UvrD/REP"/>
</dbReference>